<evidence type="ECO:0000256" key="5">
    <source>
        <dbReference type="PROSITE-ProRule" id="PRU10007"/>
    </source>
</evidence>
<evidence type="ECO:0000256" key="3">
    <source>
        <dbReference type="ARBA" id="ARBA00023027"/>
    </source>
</evidence>
<dbReference type="PANTHER" id="PTHR43570">
    <property type="entry name" value="ALDEHYDE DEHYDROGENASE"/>
    <property type="match status" value="1"/>
</dbReference>
<feature type="active site" evidence="5">
    <location>
        <position position="171"/>
    </location>
</feature>
<name>A0ABW5KUV5_9FLAO</name>
<organism evidence="8 9">
    <name type="scientific">Bizionia sediminis</name>
    <dbReference type="NCBI Taxonomy" id="1737064"/>
    <lineage>
        <taxon>Bacteria</taxon>
        <taxon>Pseudomonadati</taxon>
        <taxon>Bacteroidota</taxon>
        <taxon>Flavobacteriia</taxon>
        <taxon>Flavobacteriales</taxon>
        <taxon>Flavobacteriaceae</taxon>
        <taxon>Bizionia</taxon>
    </lineage>
</organism>
<gene>
    <name evidence="8" type="ORF">ACFSQP_09725</name>
</gene>
<dbReference type="Gene3D" id="3.40.605.10">
    <property type="entry name" value="Aldehyde Dehydrogenase, Chain A, domain 1"/>
    <property type="match status" value="1"/>
</dbReference>
<dbReference type="InterPro" id="IPR016160">
    <property type="entry name" value="Ald_DH_CS_CYS"/>
</dbReference>
<dbReference type="SUPFAM" id="SSF53720">
    <property type="entry name" value="ALDH-like"/>
    <property type="match status" value="1"/>
</dbReference>
<dbReference type="InterPro" id="IPR016163">
    <property type="entry name" value="Ald_DH_C"/>
</dbReference>
<evidence type="ECO:0000313" key="9">
    <source>
        <dbReference type="Proteomes" id="UP001597472"/>
    </source>
</evidence>
<dbReference type="PIRSF" id="PIRSF036492">
    <property type="entry name" value="ALDH"/>
    <property type="match status" value="1"/>
</dbReference>
<dbReference type="InterPro" id="IPR016161">
    <property type="entry name" value="Ald_DH/histidinol_DH"/>
</dbReference>
<keyword evidence="9" id="KW-1185">Reference proteome</keyword>
<dbReference type="InterPro" id="IPR029510">
    <property type="entry name" value="Ald_DH_CS_GLU"/>
</dbReference>
<keyword evidence="2 4" id="KW-0560">Oxidoreductase</keyword>
<dbReference type="RefSeq" id="WP_376893889.1">
    <property type="nucleotide sequence ID" value="NZ_JBHULS010000003.1"/>
</dbReference>
<evidence type="ECO:0000259" key="7">
    <source>
        <dbReference type="Pfam" id="PF00171"/>
    </source>
</evidence>
<dbReference type="InterPro" id="IPR016162">
    <property type="entry name" value="Ald_DH_N"/>
</dbReference>
<dbReference type="PANTHER" id="PTHR43570:SF20">
    <property type="entry name" value="ALDEHYDE DEHYDROGENASE ALDX-RELATED"/>
    <property type="match status" value="1"/>
</dbReference>
<sequence>MDNRNPFQELFNKQRAFQYTVGNTSAADRIKKLKQLRVALENTYKEPVSAPGTLLGSQSYILNEPKGVCLIISPWNYPINLTFGPLVSAIAGGNTVVLKPSEMTPHSSKLMADIIGALFNDCEVALVEGEKETSEALLELPFNHIFFTGSPMVGKLVMKAAAQNLSSVTLELGGKSPVIVHHSANVKKAVKRIVYGKFTNAGQTCIAPDYILIHNSLKEQFIKYFKEEVRAMYSNNPETSSAYSRIVNEKHLNRLQSYLEDVKHNGGTVEYGGKLNPSTCYLEPTLVTNLPDNAVLMQEEIFGPILPVKTYTHIEEAVDYINANEKPLALYLFSKDKTTINFVLKNTRAGGSCVNHVLLHFLNHNLPFGGVNNSGIGKSHGIFGFKEFTNQRSVLHQRTISAVDWLMPPYTNWKQKLVNFSLKWFNVHIKL</sequence>
<accession>A0ABW5KUV5</accession>
<dbReference type="EMBL" id="JBHULS010000003">
    <property type="protein sequence ID" value="MFD2552093.1"/>
    <property type="molecule type" value="Genomic_DNA"/>
</dbReference>
<feature type="domain" description="Aldehyde dehydrogenase" evidence="7">
    <location>
        <begin position="53"/>
        <end position="394"/>
    </location>
</feature>
<protein>
    <recommendedName>
        <fullName evidence="4">Aldehyde dehydrogenase</fullName>
    </recommendedName>
</protein>
<comment type="similarity">
    <text evidence="1 4 6">Belongs to the aldehyde dehydrogenase family.</text>
</comment>
<evidence type="ECO:0000313" key="8">
    <source>
        <dbReference type="EMBL" id="MFD2552093.1"/>
    </source>
</evidence>
<proteinExistence type="inferred from homology"/>
<dbReference type="Proteomes" id="UP001597472">
    <property type="component" value="Unassembled WGS sequence"/>
</dbReference>
<dbReference type="Gene3D" id="3.40.309.10">
    <property type="entry name" value="Aldehyde Dehydrogenase, Chain A, domain 2"/>
    <property type="match status" value="1"/>
</dbReference>
<dbReference type="PROSITE" id="PS00687">
    <property type="entry name" value="ALDEHYDE_DEHYDR_GLU"/>
    <property type="match status" value="1"/>
</dbReference>
<comment type="caution">
    <text evidence="8">The sequence shown here is derived from an EMBL/GenBank/DDBJ whole genome shotgun (WGS) entry which is preliminary data.</text>
</comment>
<dbReference type="InterPro" id="IPR015590">
    <property type="entry name" value="Aldehyde_DH_dom"/>
</dbReference>
<reference evidence="9" key="1">
    <citation type="journal article" date="2019" name="Int. J. Syst. Evol. Microbiol.">
        <title>The Global Catalogue of Microorganisms (GCM) 10K type strain sequencing project: providing services to taxonomists for standard genome sequencing and annotation.</title>
        <authorList>
            <consortium name="The Broad Institute Genomics Platform"/>
            <consortium name="The Broad Institute Genome Sequencing Center for Infectious Disease"/>
            <person name="Wu L."/>
            <person name="Ma J."/>
        </authorList>
    </citation>
    <scope>NUCLEOTIDE SEQUENCE [LARGE SCALE GENOMIC DNA]</scope>
    <source>
        <strain evidence="9">KCTC 42587</strain>
    </source>
</reference>
<dbReference type="PROSITE" id="PS00070">
    <property type="entry name" value="ALDEHYDE_DEHYDR_CYS"/>
    <property type="match status" value="1"/>
</dbReference>
<evidence type="ECO:0000256" key="6">
    <source>
        <dbReference type="RuleBase" id="RU003345"/>
    </source>
</evidence>
<keyword evidence="3" id="KW-0520">NAD</keyword>
<evidence type="ECO:0000256" key="2">
    <source>
        <dbReference type="ARBA" id="ARBA00023002"/>
    </source>
</evidence>
<dbReference type="Pfam" id="PF00171">
    <property type="entry name" value="Aldedh"/>
    <property type="match status" value="1"/>
</dbReference>
<dbReference type="InterPro" id="IPR012394">
    <property type="entry name" value="Aldehyde_DH_NAD(P)"/>
</dbReference>
<evidence type="ECO:0000256" key="4">
    <source>
        <dbReference type="PIRNR" id="PIRNR036492"/>
    </source>
</evidence>
<evidence type="ECO:0000256" key="1">
    <source>
        <dbReference type="ARBA" id="ARBA00009986"/>
    </source>
</evidence>